<dbReference type="AlphaFoldDB" id="A0A6L2NMQ8"/>
<dbReference type="PANTHER" id="PTHR11439">
    <property type="entry name" value="GAG-POL-RELATED RETROTRANSPOSON"/>
    <property type="match status" value="1"/>
</dbReference>
<sequence length="662" mass="75637">MATKPKLDADLSGNPIDQTDYRSKIGSLMYLTSSRPDIVQAVCFCVRYQSRPTEKHLKEVKRIFQYLRGSVNMGLLYPKGSSFGLTAFSEADHTGFIDSRKSTSRGIQFLGNKLVSRMSKKQNCTAMSLAEAEYVTLSASCAKVMWMRTQLQDYGFNYKKIPLYCDSQSAIAISCNPVQYSHTKHIHTRSYALSWKPCQVDSLNLPDHRNMRRIGKDFFRRITPLFPAMVVQLQLGKGSAMPTDPHHAPTILQTSLSQPQKIHKPRKPKRKDTQVPQFSVPTESVTDEVVYKELDDRLVKAATTASSLKAEQDSGGGPRCHEAMGDTIAQTRFKNASKLSNDSVIVRGNTHQSDKDRLKLNELMELCTNLQTRVIDLEKTKTTQANEINSFKRRVKKLERRNKSRSHKLKRLYKVRLSARVESLDNEESLGQDASKQGKRIDDIGVNEDITLVNVQADAEMFDADKDLGGEEVFVEQEVVADKEKIDEVTLAQAIAELKTLKPKTKGLKEFEFDKVQEMFDKAFKRVDTFEDFRTDLVQGQEKEESAGEELIQKREKKQKVDDNKETIEIKKLMEIIPNEEEVAIDAIPLAVKSLGIVDWKIYKEGKKRYYQIIRADRKSETYMFFSQRLTSFNREDLEDLYKLVKAKYGSTRPVEDLDLFL</sequence>
<evidence type="ECO:0000313" key="3">
    <source>
        <dbReference type="EMBL" id="GEU86679.1"/>
    </source>
</evidence>
<reference evidence="3" key="1">
    <citation type="journal article" date="2019" name="Sci. Rep.">
        <title>Draft genome of Tanacetum cinerariifolium, the natural source of mosquito coil.</title>
        <authorList>
            <person name="Yamashiro T."/>
            <person name="Shiraishi A."/>
            <person name="Satake H."/>
            <person name="Nakayama K."/>
        </authorList>
    </citation>
    <scope>NUCLEOTIDE SEQUENCE</scope>
</reference>
<feature type="compositionally biased region" description="Basic residues" evidence="2">
    <location>
        <begin position="261"/>
        <end position="270"/>
    </location>
</feature>
<dbReference type="EMBL" id="BKCJ010009379">
    <property type="protein sequence ID" value="GEU86679.1"/>
    <property type="molecule type" value="Genomic_DNA"/>
</dbReference>
<dbReference type="CDD" id="cd09272">
    <property type="entry name" value="RNase_HI_RT_Ty1"/>
    <property type="match status" value="1"/>
</dbReference>
<evidence type="ECO:0000256" key="1">
    <source>
        <dbReference type="SAM" id="Coils"/>
    </source>
</evidence>
<comment type="caution">
    <text evidence="3">The sequence shown here is derived from an EMBL/GenBank/DDBJ whole genome shotgun (WGS) entry which is preliminary data.</text>
</comment>
<accession>A0A6L2NMQ8</accession>
<feature type="region of interest" description="Disordered" evidence="2">
    <location>
        <begin position="239"/>
        <end position="278"/>
    </location>
</feature>
<organism evidence="3">
    <name type="scientific">Tanacetum cinerariifolium</name>
    <name type="common">Dalmatian daisy</name>
    <name type="synonym">Chrysanthemum cinerariifolium</name>
    <dbReference type="NCBI Taxonomy" id="118510"/>
    <lineage>
        <taxon>Eukaryota</taxon>
        <taxon>Viridiplantae</taxon>
        <taxon>Streptophyta</taxon>
        <taxon>Embryophyta</taxon>
        <taxon>Tracheophyta</taxon>
        <taxon>Spermatophyta</taxon>
        <taxon>Magnoliopsida</taxon>
        <taxon>eudicotyledons</taxon>
        <taxon>Gunneridae</taxon>
        <taxon>Pentapetalae</taxon>
        <taxon>asterids</taxon>
        <taxon>campanulids</taxon>
        <taxon>Asterales</taxon>
        <taxon>Asteraceae</taxon>
        <taxon>Asteroideae</taxon>
        <taxon>Anthemideae</taxon>
        <taxon>Anthemidinae</taxon>
        <taxon>Tanacetum</taxon>
    </lineage>
</organism>
<feature type="compositionally biased region" description="Polar residues" evidence="2">
    <location>
        <begin position="251"/>
        <end position="260"/>
    </location>
</feature>
<proteinExistence type="predicted"/>
<evidence type="ECO:0000256" key="2">
    <source>
        <dbReference type="SAM" id="MobiDB-lite"/>
    </source>
</evidence>
<gene>
    <name evidence="3" type="ORF">Tci_058657</name>
</gene>
<name>A0A6L2NMQ8_TANCI</name>
<dbReference type="PANTHER" id="PTHR11439:SF509">
    <property type="entry name" value="RNA-DIRECTED DNA POLYMERASE"/>
    <property type="match status" value="1"/>
</dbReference>
<protein>
    <submittedName>
        <fullName evidence="3">Uncharacterized mitochondrial protein AtMg00810-like</fullName>
    </submittedName>
</protein>
<keyword evidence="1" id="KW-0175">Coiled coil</keyword>
<feature type="coiled-coil region" evidence="1">
    <location>
        <begin position="360"/>
        <end position="401"/>
    </location>
</feature>